<protein>
    <submittedName>
        <fullName evidence="1">Uncharacterized protein</fullName>
    </submittedName>
</protein>
<reference evidence="1" key="1">
    <citation type="submission" date="2022-01" db="EMBL/GenBank/DDBJ databases">
        <authorList>
            <person name="King R."/>
        </authorList>
    </citation>
    <scope>NUCLEOTIDE SEQUENCE</scope>
</reference>
<proteinExistence type="predicted"/>
<gene>
    <name evidence="1" type="ORF">NEZAVI_LOCUS7789</name>
</gene>
<evidence type="ECO:0000313" key="2">
    <source>
        <dbReference type="Proteomes" id="UP001152798"/>
    </source>
</evidence>
<evidence type="ECO:0000313" key="1">
    <source>
        <dbReference type="EMBL" id="CAH1398067.1"/>
    </source>
</evidence>
<sequence>MNTAGVAELPIKGFPRCLPKKKTFLGNSPAFPEFQAHF</sequence>
<organism evidence="1 2">
    <name type="scientific">Nezara viridula</name>
    <name type="common">Southern green stink bug</name>
    <name type="synonym">Cimex viridulus</name>
    <dbReference type="NCBI Taxonomy" id="85310"/>
    <lineage>
        <taxon>Eukaryota</taxon>
        <taxon>Metazoa</taxon>
        <taxon>Ecdysozoa</taxon>
        <taxon>Arthropoda</taxon>
        <taxon>Hexapoda</taxon>
        <taxon>Insecta</taxon>
        <taxon>Pterygota</taxon>
        <taxon>Neoptera</taxon>
        <taxon>Paraneoptera</taxon>
        <taxon>Hemiptera</taxon>
        <taxon>Heteroptera</taxon>
        <taxon>Panheteroptera</taxon>
        <taxon>Pentatomomorpha</taxon>
        <taxon>Pentatomoidea</taxon>
        <taxon>Pentatomidae</taxon>
        <taxon>Pentatominae</taxon>
        <taxon>Nezara</taxon>
    </lineage>
</organism>
<dbReference type="EMBL" id="OV725080">
    <property type="protein sequence ID" value="CAH1398067.1"/>
    <property type="molecule type" value="Genomic_DNA"/>
</dbReference>
<name>A0A9P0MPL8_NEZVI</name>
<dbReference type="Proteomes" id="UP001152798">
    <property type="component" value="Chromosome 4"/>
</dbReference>
<dbReference type="AlphaFoldDB" id="A0A9P0MPL8"/>
<keyword evidence="2" id="KW-1185">Reference proteome</keyword>
<accession>A0A9P0MPL8</accession>